<evidence type="ECO:0000256" key="1">
    <source>
        <dbReference type="ARBA" id="ARBA00004651"/>
    </source>
</evidence>
<feature type="transmembrane region" description="Helical" evidence="6">
    <location>
        <begin position="43"/>
        <end position="63"/>
    </location>
</feature>
<dbReference type="Proteomes" id="UP000320717">
    <property type="component" value="Chromosome"/>
</dbReference>
<protein>
    <submittedName>
        <fullName evidence="8">DUF202 domain-containing protein</fullName>
    </submittedName>
</protein>
<feature type="transmembrane region" description="Helical" evidence="6">
    <location>
        <begin position="75"/>
        <end position="96"/>
    </location>
</feature>
<keyword evidence="4 6" id="KW-1133">Transmembrane helix</keyword>
<evidence type="ECO:0000256" key="4">
    <source>
        <dbReference type="ARBA" id="ARBA00022989"/>
    </source>
</evidence>
<evidence type="ECO:0000256" key="3">
    <source>
        <dbReference type="ARBA" id="ARBA00022692"/>
    </source>
</evidence>
<feature type="transmembrane region" description="Helical" evidence="6">
    <location>
        <begin position="108"/>
        <end position="134"/>
    </location>
</feature>
<keyword evidence="3 6" id="KW-0812">Transmembrane</keyword>
<keyword evidence="5 6" id="KW-0472">Membrane</keyword>
<evidence type="ECO:0000256" key="6">
    <source>
        <dbReference type="SAM" id="Phobius"/>
    </source>
</evidence>
<name>A0ABX5YAN1_9MICC</name>
<feature type="domain" description="DUF202" evidence="7">
    <location>
        <begin position="34"/>
        <end position="100"/>
    </location>
</feature>
<keyword evidence="2" id="KW-1003">Cell membrane</keyword>
<evidence type="ECO:0000313" key="9">
    <source>
        <dbReference type="Proteomes" id="UP000320717"/>
    </source>
</evidence>
<dbReference type="InterPro" id="IPR052053">
    <property type="entry name" value="IM_YidH-like"/>
</dbReference>
<dbReference type="PANTHER" id="PTHR34187">
    <property type="entry name" value="FGR18P"/>
    <property type="match status" value="1"/>
</dbReference>
<dbReference type="Pfam" id="PF02656">
    <property type="entry name" value="DUF202"/>
    <property type="match status" value="1"/>
</dbReference>
<reference evidence="8 9" key="1">
    <citation type="submission" date="2019-07" db="EMBL/GenBank/DDBJ databases">
        <title>Complete Genome Sequence of drought tolerant Plant Growth-Promoting Rhizobacterium Glutamicibacter halophytocola DR408.</title>
        <authorList>
            <person name="Nishu S.D."/>
            <person name="Lee T.K."/>
        </authorList>
    </citation>
    <scope>NUCLEOTIDE SEQUENCE [LARGE SCALE GENOMIC DNA]</scope>
    <source>
        <strain evidence="8 9">DR408</strain>
    </source>
</reference>
<organism evidence="8 9">
    <name type="scientific">Glutamicibacter halophytocola</name>
    <dbReference type="NCBI Taxonomy" id="1933880"/>
    <lineage>
        <taxon>Bacteria</taxon>
        <taxon>Bacillati</taxon>
        <taxon>Actinomycetota</taxon>
        <taxon>Actinomycetes</taxon>
        <taxon>Micrococcales</taxon>
        <taxon>Micrococcaceae</taxon>
        <taxon>Glutamicibacter</taxon>
    </lineage>
</organism>
<comment type="subcellular location">
    <subcellularLocation>
        <location evidence="1">Cell membrane</location>
        <topology evidence="1">Multi-pass membrane protein</topology>
    </subcellularLocation>
</comment>
<evidence type="ECO:0000259" key="7">
    <source>
        <dbReference type="Pfam" id="PF02656"/>
    </source>
</evidence>
<evidence type="ECO:0000313" key="8">
    <source>
        <dbReference type="EMBL" id="QDY66757.1"/>
    </source>
</evidence>
<accession>A0ABX5YAN1</accession>
<gene>
    <name evidence="8" type="ORF">FQA45_10725</name>
</gene>
<dbReference type="EMBL" id="CP042260">
    <property type="protein sequence ID" value="QDY66757.1"/>
    <property type="molecule type" value="Genomic_DNA"/>
</dbReference>
<sequence length="138" mass="14861">MLILSKQSGRIMSEQERSRLSRWLLPGGNEPDPRFTLANERTFLAWIRTSLAFFAGGTALEAFAADAFPSPLRTWLAVLVIGVGILIAAGAAVRWIRVERSMRAGRPLPIPAIVPLLAFGAVVASLAAIAMIFWSAGS</sequence>
<proteinExistence type="predicted"/>
<keyword evidence="9" id="KW-1185">Reference proteome</keyword>
<evidence type="ECO:0000256" key="2">
    <source>
        <dbReference type="ARBA" id="ARBA00022475"/>
    </source>
</evidence>
<dbReference type="PANTHER" id="PTHR34187:SF2">
    <property type="entry name" value="DUF202 DOMAIN-CONTAINING PROTEIN"/>
    <property type="match status" value="1"/>
</dbReference>
<dbReference type="InterPro" id="IPR003807">
    <property type="entry name" value="DUF202"/>
</dbReference>
<evidence type="ECO:0000256" key="5">
    <source>
        <dbReference type="ARBA" id="ARBA00023136"/>
    </source>
</evidence>